<dbReference type="InterPro" id="IPR052195">
    <property type="entry name" value="Bact_Alkyl/Aryl-Sulfatase"/>
</dbReference>
<name>A0A0P1F0P8_9RHOB</name>
<dbReference type="SMART" id="SM00849">
    <property type="entry name" value="Lactamase_B"/>
    <property type="match status" value="1"/>
</dbReference>
<sequence>MPNRAHPLLATYAAHFSQSFTELAPGVWSAVGFAKANVHIIEGQTGLVVIDSTDSINAAQAVLAQVRKVTQKPVRTLIYTHGHRDYIGGASVFADESTQIIAATGFQPEIAAQNSATNQPTASAARARRTRRIVGADLPKEDQIFAGSGYAKSSRGARGTGYLPPTRTVDADGAFLEDDGLRLELHSAPGKSADHIVVWHPQARTLFCGGSYYAAFPNLAAIRGSGARDFEVWARSLDRLIAFEAEVLAPGHTKPVVGADTIQGVLGDYRDAIRHIILATVEGLNSGRSVDDLAQSIALPQALASKPHLQEVYGRVDWAVRAYAQSALGWFDGNPTNLARLSPKDEATRMIALAGGPNAVLLAAEEADDPQWSMELCDRLIATGHHVAEARGLKHACLRILGESEQNAIARNYYLSCALEMDV</sequence>
<dbReference type="EMBL" id="CYRX01000031">
    <property type="protein sequence ID" value="CUH61110.1"/>
    <property type="molecule type" value="Genomic_DNA"/>
</dbReference>
<feature type="domain" description="Metallo-beta-lactamase" evidence="1">
    <location>
        <begin position="35"/>
        <end position="252"/>
    </location>
</feature>
<dbReference type="eggNOG" id="COG2015">
    <property type="taxonomic scope" value="Bacteria"/>
</dbReference>
<dbReference type="InterPro" id="IPR044097">
    <property type="entry name" value="Bds1/SdsA1_MBL-fold"/>
</dbReference>
<proteinExistence type="predicted"/>
<evidence type="ECO:0000313" key="2">
    <source>
        <dbReference type="EMBL" id="CUH61110.1"/>
    </source>
</evidence>
<dbReference type="InterPro" id="IPR029228">
    <property type="entry name" value="Alkyl_sulf_dimr"/>
</dbReference>
<gene>
    <name evidence="2" type="ORF">THS5294_02410</name>
</gene>
<dbReference type="InterPro" id="IPR036866">
    <property type="entry name" value="RibonucZ/Hydroxyglut_hydro"/>
</dbReference>
<dbReference type="InterPro" id="IPR038536">
    <property type="entry name" value="Alkyl/aryl-sulf_dimr_sf"/>
</dbReference>
<dbReference type="PANTHER" id="PTHR43223:SF1">
    <property type="entry name" value="ALKYL_ARYL-SULFATASE BDS1"/>
    <property type="match status" value="1"/>
</dbReference>
<dbReference type="CDD" id="cd07710">
    <property type="entry name" value="arylsulfatase_Sdsa1-like_MBL-fold"/>
    <property type="match status" value="1"/>
</dbReference>
<dbReference type="Pfam" id="PF00753">
    <property type="entry name" value="Lactamase_B"/>
    <property type="match status" value="1"/>
</dbReference>
<dbReference type="SUPFAM" id="SSF56281">
    <property type="entry name" value="Metallo-hydrolase/oxidoreductase"/>
    <property type="match status" value="1"/>
</dbReference>
<protein>
    <submittedName>
        <fullName evidence="2">Metallo-beta-lactamase superfamily protein</fullName>
    </submittedName>
</protein>
<dbReference type="Gene3D" id="3.60.15.30">
    <property type="entry name" value="Metallo-beta-lactamase domain"/>
    <property type="match status" value="1"/>
</dbReference>
<dbReference type="RefSeq" id="WP_058123933.1">
    <property type="nucleotide sequence ID" value="NZ_CYRX01000031.1"/>
</dbReference>
<dbReference type="GO" id="GO:0018741">
    <property type="term" value="F:linear primary-alkylsulfatase activity"/>
    <property type="evidence" value="ECO:0007669"/>
    <property type="project" value="InterPro"/>
</dbReference>
<dbReference type="PANTHER" id="PTHR43223">
    <property type="entry name" value="ALKYL/ARYL-SULFATASE"/>
    <property type="match status" value="1"/>
</dbReference>
<accession>A0A0P1F0P8</accession>
<dbReference type="Gene3D" id="1.25.40.880">
    <property type="entry name" value="Alkyl sulfatase, dimerisation domain"/>
    <property type="match status" value="1"/>
</dbReference>
<dbReference type="GO" id="GO:0018909">
    <property type="term" value="P:dodecyl sulfate metabolic process"/>
    <property type="evidence" value="ECO:0007669"/>
    <property type="project" value="InterPro"/>
</dbReference>
<dbReference type="GO" id="GO:0046983">
    <property type="term" value="F:protein dimerization activity"/>
    <property type="evidence" value="ECO:0007669"/>
    <property type="project" value="InterPro"/>
</dbReference>
<organism evidence="2 3">
    <name type="scientific">Thalassobacter stenotrophicus</name>
    <dbReference type="NCBI Taxonomy" id="266809"/>
    <lineage>
        <taxon>Bacteria</taxon>
        <taxon>Pseudomonadati</taxon>
        <taxon>Pseudomonadota</taxon>
        <taxon>Alphaproteobacteria</taxon>
        <taxon>Rhodobacterales</taxon>
        <taxon>Roseobacteraceae</taxon>
        <taxon>Thalassobacter</taxon>
    </lineage>
</organism>
<dbReference type="AlphaFoldDB" id="A0A0P1F0P8"/>
<dbReference type="Proteomes" id="UP000051298">
    <property type="component" value="Unassembled WGS sequence"/>
</dbReference>
<dbReference type="InterPro" id="IPR001279">
    <property type="entry name" value="Metallo-B-lactamas"/>
</dbReference>
<evidence type="ECO:0000313" key="3">
    <source>
        <dbReference type="Proteomes" id="UP000051298"/>
    </source>
</evidence>
<evidence type="ECO:0000259" key="1">
    <source>
        <dbReference type="SMART" id="SM00849"/>
    </source>
</evidence>
<dbReference type="Pfam" id="PF14863">
    <property type="entry name" value="Alkyl_sulf_dimr"/>
    <property type="match status" value="1"/>
</dbReference>
<reference evidence="2 3" key="1">
    <citation type="submission" date="2015-09" db="EMBL/GenBank/DDBJ databases">
        <authorList>
            <consortium name="Swine Surveillance"/>
        </authorList>
    </citation>
    <scope>NUCLEOTIDE SEQUENCE [LARGE SCALE GENOMIC DNA]</scope>
    <source>
        <strain evidence="2 3">CECT 5294</strain>
    </source>
</reference>